<dbReference type="InterPro" id="IPR049278">
    <property type="entry name" value="MS_channel_C"/>
</dbReference>
<dbReference type="InterPro" id="IPR006685">
    <property type="entry name" value="MscS_channel_2nd"/>
</dbReference>
<feature type="transmembrane region" description="Helical" evidence="6">
    <location>
        <begin position="78"/>
        <end position="97"/>
    </location>
</feature>
<comment type="similarity">
    <text evidence="2">Belongs to the MscS (TC 1.A.23) family.</text>
</comment>
<keyword evidence="3 6" id="KW-0812">Transmembrane</keyword>
<proteinExistence type="inferred from homology"/>
<keyword evidence="10" id="KW-1185">Reference proteome</keyword>
<evidence type="ECO:0000256" key="6">
    <source>
        <dbReference type="SAM" id="Phobius"/>
    </source>
</evidence>
<dbReference type="RefSeq" id="WP_102527572.1">
    <property type="nucleotide sequence ID" value="NZ_JAKIKU010000012.1"/>
</dbReference>
<evidence type="ECO:0000256" key="1">
    <source>
        <dbReference type="ARBA" id="ARBA00004127"/>
    </source>
</evidence>
<evidence type="ECO:0000259" key="7">
    <source>
        <dbReference type="Pfam" id="PF00924"/>
    </source>
</evidence>
<evidence type="ECO:0000256" key="5">
    <source>
        <dbReference type="ARBA" id="ARBA00023136"/>
    </source>
</evidence>
<protein>
    <submittedName>
        <fullName evidence="9">Mechanosensitive ion channel family protein</fullName>
    </submittedName>
</protein>
<dbReference type="Gene3D" id="2.30.30.60">
    <property type="match status" value="1"/>
</dbReference>
<feature type="domain" description="Mechanosensitive ion channel MscS C-terminal" evidence="8">
    <location>
        <begin position="341"/>
        <end position="402"/>
    </location>
</feature>
<dbReference type="PANTHER" id="PTHR30414:SF0">
    <property type="entry name" value="MINICONDUCTANCE MECHANOSENSITIVE CHANNEL YBDG"/>
    <property type="match status" value="1"/>
</dbReference>
<dbReference type="EMBL" id="JAKIKU010000012">
    <property type="protein sequence ID" value="MCL1047214.1"/>
    <property type="molecule type" value="Genomic_DNA"/>
</dbReference>
<dbReference type="Proteomes" id="UP001202134">
    <property type="component" value="Unassembled WGS sequence"/>
</dbReference>
<reference evidence="9 10" key="1">
    <citation type="submission" date="2022-01" db="EMBL/GenBank/DDBJ databases">
        <title>Whole genome-based taxonomy of the Shewanellaceae.</title>
        <authorList>
            <person name="Martin-Rodriguez A.J."/>
        </authorList>
    </citation>
    <scope>NUCLEOTIDE SEQUENCE [LARGE SCALE GENOMIC DNA]</scope>
    <source>
        <strain evidence="9 10">DSM 24955</strain>
    </source>
</reference>
<evidence type="ECO:0000256" key="2">
    <source>
        <dbReference type="ARBA" id="ARBA00008017"/>
    </source>
</evidence>
<organism evidence="9 10">
    <name type="scientific">Shewanella electrodiphila</name>
    <dbReference type="NCBI Taxonomy" id="934143"/>
    <lineage>
        <taxon>Bacteria</taxon>
        <taxon>Pseudomonadati</taxon>
        <taxon>Pseudomonadota</taxon>
        <taxon>Gammaproteobacteria</taxon>
        <taxon>Alteromonadales</taxon>
        <taxon>Shewanellaceae</taxon>
        <taxon>Shewanella</taxon>
    </lineage>
</organism>
<comment type="caution">
    <text evidence="9">The sequence shown here is derived from an EMBL/GenBank/DDBJ whole genome shotgun (WGS) entry which is preliminary data.</text>
</comment>
<feature type="transmembrane region" description="Helical" evidence="6">
    <location>
        <begin position="149"/>
        <end position="167"/>
    </location>
</feature>
<accession>A0ABT0KU69</accession>
<evidence type="ECO:0000259" key="8">
    <source>
        <dbReference type="Pfam" id="PF21082"/>
    </source>
</evidence>
<keyword evidence="4 6" id="KW-1133">Transmembrane helix</keyword>
<comment type="subcellular location">
    <subcellularLocation>
        <location evidence="1">Endomembrane system</location>
        <topology evidence="1">Multi-pass membrane protein</topology>
    </subcellularLocation>
</comment>
<dbReference type="Pfam" id="PF00924">
    <property type="entry name" value="MS_channel_2nd"/>
    <property type="match status" value="1"/>
</dbReference>
<feature type="transmembrane region" description="Helical" evidence="6">
    <location>
        <begin position="26"/>
        <end position="45"/>
    </location>
</feature>
<evidence type="ECO:0000313" key="10">
    <source>
        <dbReference type="Proteomes" id="UP001202134"/>
    </source>
</evidence>
<evidence type="ECO:0000256" key="4">
    <source>
        <dbReference type="ARBA" id="ARBA00022989"/>
    </source>
</evidence>
<dbReference type="InterPro" id="IPR010920">
    <property type="entry name" value="LSM_dom_sf"/>
</dbReference>
<dbReference type="InterPro" id="IPR023408">
    <property type="entry name" value="MscS_beta-dom_sf"/>
</dbReference>
<evidence type="ECO:0000313" key="9">
    <source>
        <dbReference type="EMBL" id="MCL1047214.1"/>
    </source>
</evidence>
<feature type="transmembrane region" description="Helical" evidence="6">
    <location>
        <begin position="173"/>
        <end position="200"/>
    </location>
</feature>
<feature type="transmembrane region" description="Helical" evidence="6">
    <location>
        <begin position="109"/>
        <end position="128"/>
    </location>
</feature>
<gene>
    <name evidence="9" type="ORF">L2737_18095</name>
</gene>
<dbReference type="SUPFAM" id="SSF50182">
    <property type="entry name" value="Sm-like ribonucleoproteins"/>
    <property type="match status" value="1"/>
</dbReference>
<dbReference type="Pfam" id="PF21082">
    <property type="entry name" value="MS_channel_3rd"/>
    <property type="match status" value="1"/>
</dbReference>
<dbReference type="InterPro" id="IPR030192">
    <property type="entry name" value="YbdG"/>
</dbReference>
<evidence type="ECO:0000256" key="3">
    <source>
        <dbReference type="ARBA" id="ARBA00022692"/>
    </source>
</evidence>
<feature type="domain" description="Mechanosensitive ion channel MscS" evidence="7">
    <location>
        <begin position="191"/>
        <end position="259"/>
    </location>
</feature>
<name>A0ABT0KU69_9GAMM</name>
<dbReference type="PANTHER" id="PTHR30414">
    <property type="entry name" value="MINICONDUCTANCE MECHANOSENSITIVE CHANNEL YBDG"/>
    <property type="match status" value="1"/>
</dbReference>
<sequence>MDNELRADIAQWLLEAGVNSQPSDSVATSILLFVSFLVATIAYYITKKVFVKAVNAVIRKSAVTWDDIFMRYGVLEKLALLVPAFILDLFVPIVLTHQDLLGVILDRGLSVLVVIFIIRAIYAGLDALNEIADVKLISRRLPVKSFVQLFKLFLFFIGVIISVSVLADQSPVYFLSGLGVATGLVMLVFRDTILGFVAGIQLAANRMVSKGDWIQMDKYGADGAVDEVSLNTVKVRNWDNTITMIPAYALVSDAFKNWRGMSEKGGRRIKRAINLDVNSIHFLSEQEIERLSKVNYLKDYFPKVVSEINHSNEQVNDFDMPVNGRRLTNVGTFRAYLDAYLRHNNKLHKDMTLMVRQLAPTTEGLPIELYVFTNDTRWAFYEGIQADIFDHIFAILPEFGLKAFQNPTGNDIRSIKPDTKVH</sequence>
<keyword evidence="5 6" id="KW-0472">Membrane</keyword>